<keyword evidence="1" id="KW-1133">Transmembrane helix</keyword>
<evidence type="ECO:0000313" key="4">
    <source>
        <dbReference type="EMBL" id="KAE9106674.1"/>
    </source>
</evidence>
<evidence type="ECO:0000313" key="17">
    <source>
        <dbReference type="Proteomes" id="UP000488956"/>
    </source>
</evidence>
<evidence type="ECO:0000313" key="10">
    <source>
        <dbReference type="Proteomes" id="UP000429523"/>
    </source>
</evidence>
<dbReference type="Proteomes" id="UP000433483">
    <property type="component" value="Unassembled WGS sequence"/>
</dbReference>
<organism evidence="5 13">
    <name type="scientific">Phytophthora fragariae</name>
    <dbReference type="NCBI Taxonomy" id="53985"/>
    <lineage>
        <taxon>Eukaryota</taxon>
        <taxon>Sar</taxon>
        <taxon>Stramenopiles</taxon>
        <taxon>Oomycota</taxon>
        <taxon>Peronosporomycetes</taxon>
        <taxon>Peronosporales</taxon>
        <taxon>Peronosporaceae</taxon>
        <taxon>Phytophthora</taxon>
    </lineage>
</organism>
<evidence type="ECO:0000313" key="15">
    <source>
        <dbReference type="Proteomes" id="UP000476176"/>
    </source>
</evidence>
<dbReference type="EMBL" id="QXGE01000660">
    <property type="protein sequence ID" value="KAE9306539.1"/>
    <property type="molecule type" value="Genomic_DNA"/>
</dbReference>
<evidence type="ECO:0000313" key="14">
    <source>
        <dbReference type="Proteomes" id="UP000441208"/>
    </source>
</evidence>
<dbReference type="Proteomes" id="UP000476176">
    <property type="component" value="Unassembled WGS sequence"/>
</dbReference>
<dbReference type="OrthoDB" id="10594245at2759"/>
<dbReference type="Proteomes" id="UP000488956">
    <property type="component" value="Unassembled WGS sequence"/>
</dbReference>
<evidence type="ECO:0000313" key="13">
    <source>
        <dbReference type="Proteomes" id="UP000440732"/>
    </source>
</evidence>
<evidence type="ECO:0000313" key="11">
    <source>
        <dbReference type="Proteomes" id="UP000433483"/>
    </source>
</evidence>
<dbReference type="Proteomes" id="UP000486351">
    <property type="component" value="Unassembled WGS sequence"/>
</dbReference>
<evidence type="ECO:0000313" key="5">
    <source>
        <dbReference type="EMBL" id="KAE9143064.1"/>
    </source>
</evidence>
<evidence type="ECO:0000313" key="6">
    <source>
        <dbReference type="EMBL" id="KAE9204890.1"/>
    </source>
</evidence>
<dbReference type="Proteomes" id="UP000429523">
    <property type="component" value="Unassembled WGS sequence"/>
</dbReference>
<dbReference type="EMBL" id="QXGC01000688">
    <property type="protein sequence ID" value="KAE9224543.1"/>
    <property type="molecule type" value="Genomic_DNA"/>
</dbReference>
<keyword evidence="1" id="KW-0472">Membrane</keyword>
<dbReference type="Proteomes" id="UP000440732">
    <property type="component" value="Unassembled WGS sequence"/>
</dbReference>
<evidence type="ECO:0000313" key="3">
    <source>
        <dbReference type="EMBL" id="KAE9104706.1"/>
    </source>
</evidence>
<evidence type="ECO:0000313" key="9">
    <source>
        <dbReference type="EMBL" id="KAE9337625.1"/>
    </source>
</evidence>
<dbReference type="Proteomes" id="UP000437068">
    <property type="component" value="Unassembled WGS sequence"/>
</dbReference>
<evidence type="ECO:0000313" key="12">
    <source>
        <dbReference type="Proteomes" id="UP000437068"/>
    </source>
</evidence>
<dbReference type="EMBL" id="QXFX01000774">
    <property type="protein sequence ID" value="KAE9104706.1"/>
    <property type="molecule type" value="Genomic_DNA"/>
</dbReference>
<evidence type="ECO:0000313" key="7">
    <source>
        <dbReference type="EMBL" id="KAE9224543.1"/>
    </source>
</evidence>
<dbReference type="EMBL" id="QXGF01000835">
    <property type="protein sequence ID" value="KAE8935115.1"/>
    <property type="molecule type" value="Genomic_DNA"/>
</dbReference>
<protein>
    <submittedName>
        <fullName evidence="5">Uncharacterized protein</fullName>
    </submittedName>
</protein>
<evidence type="ECO:0000313" key="16">
    <source>
        <dbReference type="Proteomes" id="UP000486351"/>
    </source>
</evidence>
<evidence type="ECO:0000313" key="2">
    <source>
        <dbReference type="EMBL" id="KAE8935115.1"/>
    </source>
</evidence>
<sequence>MSCTSSASSIASSAATYSAAVLDLVTMVCFLLAPVTGHPKRNTTRPEMDLRSTWSFTQSASEATVMYTFVNPSWQQYKAKPSVP</sequence>
<gene>
    <name evidence="8" type="ORF">PF001_g12081</name>
    <name evidence="7" type="ORF">PF004_g12187</name>
    <name evidence="6" type="ORF">PF005_g13631</name>
    <name evidence="5" type="ORF">PF006_g11887</name>
    <name evidence="4" type="ORF">PF007_g13324</name>
    <name evidence="9" type="ORF">PF008_g12448</name>
    <name evidence="2" type="ORF">PF009_g14927</name>
    <name evidence="3" type="ORF">PF010_g13293</name>
</gene>
<feature type="transmembrane region" description="Helical" evidence="1">
    <location>
        <begin position="14"/>
        <end position="35"/>
    </location>
</feature>
<dbReference type="EMBL" id="QXGA01000648">
    <property type="protein sequence ID" value="KAE9143064.1"/>
    <property type="molecule type" value="Genomic_DNA"/>
</dbReference>
<dbReference type="AlphaFoldDB" id="A0A6A3TV45"/>
<reference evidence="10 11" key="1">
    <citation type="submission" date="2018-08" db="EMBL/GenBank/DDBJ databases">
        <title>Genomic investigation of the strawberry pathogen Phytophthora fragariae indicates pathogenicity is determined by transcriptional variation in three key races.</title>
        <authorList>
            <person name="Adams T.M."/>
            <person name="Armitage A.D."/>
            <person name="Sobczyk M.K."/>
            <person name="Bates H.J."/>
            <person name="Dunwell J.M."/>
            <person name="Nellist C.F."/>
            <person name="Harrison R.J."/>
        </authorList>
    </citation>
    <scope>NUCLEOTIDE SEQUENCE [LARGE SCALE GENOMIC DNA]</scope>
    <source>
        <strain evidence="8 12">A4</strain>
        <strain evidence="7 15">BC-23</strain>
        <strain evidence="6 11">NOV-27</strain>
        <strain evidence="5 13">NOV-5</strain>
        <strain evidence="4 14">NOV-71</strain>
        <strain evidence="9 16">NOV-77</strain>
        <strain evidence="2 10">NOV-9</strain>
        <strain evidence="3 17">ONT-3</strain>
    </source>
</reference>
<keyword evidence="11" id="KW-1185">Reference proteome</keyword>
<dbReference type="Proteomes" id="UP000441208">
    <property type="component" value="Unassembled WGS sequence"/>
</dbReference>
<dbReference type="EMBL" id="QXFY01000699">
    <property type="protein sequence ID" value="KAE9337625.1"/>
    <property type="molecule type" value="Genomic_DNA"/>
</dbReference>
<dbReference type="EMBL" id="QXGB01000764">
    <property type="protein sequence ID" value="KAE9204890.1"/>
    <property type="molecule type" value="Genomic_DNA"/>
</dbReference>
<comment type="caution">
    <text evidence="5">The sequence shown here is derived from an EMBL/GenBank/DDBJ whole genome shotgun (WGS) entry which is preliminary data.</text>
</comment>
<proteinExistence type="predicted"/>
<evidence type="ECO:0000313" key="8">
    <source>
        <dbReference type="EMBL" id="KAE9306539.1"/>
    </source>
</evidence>
<accession>A0A6A3TV45</accession>
<keyword evidence="1" id="KW-0812">Transmembrane</keyword>
<name>A0A6A3TV45_9STRA</name>
<evidence type="ECO:0000256" key="1">
    <source>
        <dbReference type="SAM" id="Phobius"/>
    </source>
</evidence>
<dbReference type="EMBL" id="QXFZ01000729">
    <property type="protein sequence ID" value="KAE9106674.1"/>
    <property type="molecule type" value="Genomic_DNA"/>
</dbReference>